<dbReference type="GO" id="GO:0009609">
    <property type="term" value="P:response to symbiotic bacterium"/>
    <property type="evidence" value="ECO:0007669"/>
    <property type="project" value="UniProtKB-ARBA"/>
</dbReference>
<dbReference type="InterPro" id="IPR010259">
    <property type="entry name" value="S8pro/Inhibitor_I9"/>
</dbReference>
<dbReference type="InterPro" id="IPR023828">
    <property type="entry name" value="Peptidase_S8_Ser-AS"/>
</dbReference>
<dbReference type="InterPro" id="IPR045051">
    <property type="entry name" value="SBT"/>
</dbReference>
<feature type="chain" id="PRO_5022698842" evidence="10">
    <location>
        <begin position="22"/>
        <end position="722"/>
    </location>
</feature>
<protein>
    <submittedName>
        <fullName evidence="14">Cucumisin-like</fullName>
    </submittedName>
</protein>
<feature type="domain" description="Inhibitor I9" evidence="12">
    <location>
        <begin position="32"/>
        <end position="98"/>
    </location>
</feature>
<dbReference type="Gene3D" id="3.50.30.30">
    <property type="match status" value="1"/>
</dbReference>
<dbReference type="GO" id="GO:0006508">
    <property type="term" value="P:proteolysis"/>
    <property type="evidence" value="ECO:0007669"/>
    <property type="project" value="UniProtKB-KW"/>
</dbReference>
<dbReference type="GO" id="GO:0004252">
    <property type="term" value="F:serine-type endopeptidase activity"/>
    <property type="evidence" value="ECO:0007669"/>
    <property type="project" value="UniProtKB-UniRule"/>
</dbReference>
<keyword evidence="6 9" id="KW-0378">Hydrolase</keyword>
<feature type="signal peptide" evidence="10">
    <location>
        <begin position="1"/>
        <end position="21"/>
    </location>
</feature>
<feature type="active site" description="Charge relay system" evidence="8 9">
    <location>
        <position position="517"/>
    </location>
</feature>
<name>A0A5A7UD73_CUCMM</name>
<dbReference type="InterPro" id="IPR000209">
    <property type="entry name" value="Peptidase_S8/S53_dom"/>
</dbReference>
<dbReference type="FunFam" id="3.40.50.200:FF:000006">
    <property type="entry name" value="Subtilisin-like protease SBT1.5"/>
    <property type="match status" value="1"/>
</dbReference>
<evidence type="ECO:0000313" key="15">
    <source>
        <dbReference type="Proteomes" id="UP000321393"/>
    </source>
</evidence>
<keyword evidence="4 9" id="KW-0645">Protease</keyword>
<dbReference type="Gene3D" id="3.40.50.200">
    <property type="entry name" value="Peptidase S8/S53 domain"/>
    <property type="match status" value="1"/>
</dbReference>
<evidence type="ECO:0000256" key="4">
    <source>
        <dbReference type="ARBA" id="ARBA00022670"/>
    </source>
</evidence>
<dbReference type="GO" id="GO:0005576">
    <property type="term" value="C:extracellular region"/>
    <property type="evidence" value="ECO:0007669"/>
    <property type="project" value="UniProtKB-SubCell"/>
</dbReference>
<dbReference type="CDD" id="cd02120">
    <property type="entry name" value="PA_subtilisin_like"/>
    <property type="match status" value="1"/>
</dbReference>
<feature type="active site" description="Charge relay system" evidence="8 9">
    <location>
        <position position="195"/>
    </location>
</feature>
<dbReference type="PROSITE" id="PS00138">
    <property type="entry name" value="SUBTILASE_SER"/>
    <property type="match status" value="1"/>
</dbReference>
<evidence type="ECO:0000256" key="2">
    <source>
        <dbReference type="ARBA" id="ARBA00011073"/>
    </source>
</evidence>
<dbReference type="PANTHER" id="PTHR10795">
    <property type="entry name" value="PROPROTEIN CONVERTASE SUBTILISIN/KEXIN"/>
    <property type="match status" value="1"/>
</dbReference>
<dbReference type="InterPro" id="IPR034197">
    <property type="entry name" value="Peptidases_S8_3"/>
</dbReference>
<feature type="domain" description="Peptidase S8/S53" evidence="11">
    <location>
        <begin position="124"/>
        <end position="566"/>
    </location>
</feature>
<dbReference type="Pfam" id="PF17766">
    <property type="entry name" value="fn3_6"/>
    <property type="match status" value="1"/>
</dbReference>
<evidence type="ECO:0000256" key="10">
    <source>
        <dbReference type="SAM" id="SignalP"/>
    </source>
</evidence>
<gene>
    <name evidence="14" type="ORF">E6C27_scaffold174G001640</name>
</gene>
<dbReference type="EMBL" id="SSTE01011259">
    <property type="protein sequence ID" value="KAA0051615.1"/>
    <property type="molecule type" value="Genomic_DNA"/>
</dbReference>
<evidence type="ECO:0000259" key="12">
    <source>
        <dbReference type="Pfam" id="PF05922"/>
    </source>
</evidence>
<accession>A0A5A7UD73</accession>
<sequence>MSFSLILKLVFFNLFFRTLLASSLDSDDKEIYIVYMGKKSKDDPDKANLHHSSFPFAPESVLYTYNRSFNGFAVKLTKEEADKIASMEGVVSVFPNEMNTPHTTRSWDFMGFSQNVPRVKQVESNVVVGVLDSGIWPESPSFNDQGFGPPPSKWKGTCSAINFTCNRKIIGARSYHIGRPLPLGDVEGPRDTNGHGTHTASTVAGGLVSQASLYGLGLGTARGGVPSARIAVYKVCWRDACSDADILAAFDDAIADGVDIISLSVGRNVTRKYFIDSIAIGSFHAIEKGILTSNSAGNNGPKLKTTASLSPWLLSVAASTIDRKFVTKVQIGNQNSFQGFSINTFDNTGQYPLVTGRQVPNTGFDSNISSHCLNNSVDVKLVKGKILICEANFDAKHFVTLGGVAGVLMIDTELIDNARSYPVPSAILDENDAIATYRYIYSNPSPTATIFKSTEQRNEPAPVVVSFSSRGPNNITKEIIKPDLSGPGVEILAAWPPVALVGGIHRNTLYNIVSGTSMSCPHITGIAAYVKTFNPTWSPAAIKSALMTTALPMNATLNSDAEFAYGAGHVNPLKAVRPGLVYDANESDYVKFLCGQGYTTNMVRSITNDNSACTASNIGRVWDLNYPSFGLSVSRSQTFNQYFTRILTNVASQASTYRAAISSPQGLTITVNPTVLSFNGIGDRKSFTLTVKGTIKESVVSASLVWFDGVHSVRSPITVTSL</sequence>
<evidence type="ECO:0000256" key="9">
    <source>
        <dbReference type="PROSITE-ProRule" id="PRU01240"/>
    </source>
</evidence>
<evidence type="ECO:0000259" key="13">
    <source>
        <dbReference type="Pfam" id="PF17766"/>
    </source>
</evidence>
<evidence type="ECO:0000313" key="14">
    <source>
        <dbReference type="EMBL" id="KAA0051615.1"/>
    </source>
</evidence>
<keyword evidence="5 10" id="KW-0732">Signal</keyword>
<evidence type="ECO:0000259" key="11">
    <source>
        <dbReference type="Pfam" id="PF00082"/>
    </source>
</evidence>
<dbReference type="CDD" id="cd04852">
    <property type="entry name" value="Peptidases_S8_3"/>
    <property type="match status" value="1"/>
</dbReference>
<comment type="subcellular location">
    <subcellularLocation>
        <location evidence="1">Secreted</location>
    </subcellularLocation>
</comment>
<dbReference type="SUPFAM" id="SSF52743">
    <property type="entry name" value="Subtilisin-like"/>
    <property type="match status" value="1"/>
</dbReference>
<dbReference type="Gene3D" id="3.30.70.80">
    <property type="entry name" value="Peptidase S8 propeptide/proteinase inhibitor I9"/>
    <property type="match status" value="1"/>
</dbReference>
<dbReference type="InterPro" id="IPR015500">
    <property type="entry name" value="Peptidase_S8_subtilisin-rel"/>
</dbReference>
<keyword evidence="3" id="KW-0964">Secreted</keyword>
<dbReference type="Pfam" id="PF05922">
    <property type="entry name" value="Inhibitor_I9"/>
    <property type="match status" value="1"/>
</dbReference>
<dbReference type="Pfam" id="PF00082">
    <property type="entry name" value="Peptidase_S8"/>
    <property type="match status" value="1"/>
</dbReference>
<comment type="similarity">
    <text evidence="2 9">Belongs to the peptidase S8 family.</text>
</comment>
<evidence type="ECO:0000256" key="6">
    <source>
        <dbReference type="ARBA" id="ARBA00022801"/>
    </source>
</evidence>
<dbReference type="InterPro" id="IPR036852">
    <property type="entry name" value="Peptidase_S8/S53_dom_sf"/>
</dbReference>
<evidence type="ECO:0000256" key="5">
    <source>
        <dbReference type="ARBA" id="ARBA00022729"/>
    </source>
</evidence>
<evidence type="ECO:0000256" key="3">
    <source>
        <dbReference type="ARBA" id="ARBA00022525"/>
    </source>
</evidence>
<feature type="active site" description="Charge relay system" evidence="8 9">
    <location>
        <position position="132"/>
    </location>
</feature>
<dbReference type="OrthoDB" id="206201at2759"/>
<dbReference type="PRINTS" id="PR00723">
    <property type="entry name" value="SUBTILISIN"/>
</dbReference>
<evidence type="ECO:0000256" key="8">
    <source>
        <dbReference type="PIRSR" id="PIRSR615500-1"/>
    </source>
</evidence>
<dbReference type="PROSITE" id="PS51892">
    <property type="entry name" value="SUBTILASE"/>
    <property type="match status" value="1"/>
</dbReference>
<comment type="caution">
    <text evidence="14">The sequence shown here is derived from an EMBL/GenBank/DDBJ whole genome shotgun (WGS) entry which is preliminary data.</text>
</comment>
<evidence type="ECO:0000256" key="7">
    <source>
        <dbReference type="ARBA" id="ARBA00022825"/>
    </source>
</evidence>
<proteinExistence type="inferred from homology"/>
<dbReference type="Proteomes" id="UP000321393">
    <property type="component" value="Unassembled WGS sequence"/>
</dbReference>
<dbReference type="Gene3D" id="2.60.40.2310">
    <property type="match status" value="1"/>
</dbReference>
<reference evidence="14 15" key="1">
    <citation type="submission" date="2019-08" db="EMBL/GenBank/DDBJ databases">
        <title>Draft genome sequences of two oriental melons (Cucumis melo L. var makuwa).</title>
        <authorList>
            <person name="Kwon S.-Y."/>
        </authorList>
    </citation>
    <scope>NUCLEOTIDE SEQUENCE [LARGE SCALE GENOMIC DNA]</scope>
    <source>
        <strain evidence="15">cv. SW 3</strain>
        <tissue evidence="14">Leaf</tissue>
    </source>
</reference>
<dbReference type="AlphaFoldDB" id="A0A5A7UD73"/>
<keyword evidence="7 9" id="KW-0720">Serine protease</keyword>
<organism evidence="14 15">
    <name type="scientific">Cucumis melo var. makuwa</name>
    <name type="common">Oriental melon</name>
    <dbReference type="NCBI Taxonomy" id="1194695"/>
    <lineage>
        <taxon>Eukaryota</taxon>
        <taxon>Viridiplantae</taxon>
        <taxon>Streptophyta</taxon>
        <taxon>Embryophyta</taxon>
        <taxon>Tracheophyta</taxon>
        <taxon>Spermatophyta</taxon>
        <taxon>Magnoliopsida</taxon>
        <taxon>eudicotyledons</taxon>
        <taxon>Gunneridae</taxon>
        <taxon>Pentapetalae</taxon>
        <taxon>rosids</taxon>
        <taxon>fabids</taxon>
        <taxon>Cucurbitales</taxon>
        <taxon>Cucurbitaceae</taxon>
        <taxon>Benincaseae</taxon>
        <taxon>Cucumis</taxon>
    </lineage>
</organism>
<dbReference type="InterPro" id="IPR037045">
    <property type="entry name" value="S8pro/Inhibitor_I9_sf"/>
</dbReference>
<feature type="domain" description="Subtilisin-like protease fibronectin type-III" evidence="13">
    <location>
        <begin position="623"/>
        <end position="719"/>
    </location>
</feature>
<dbReference type="InterPro" id="IPR041469">
    <property type="entry name" value="Subtilisin-like_FN3"/>
</dbReference>
<evidence type="ECO:0000256" key="1">
    <source>
        <dbReference type="ARBA" id="ARBA00004613"/>
    </source>
</evidence>